<evidence type="ECO:0000256" key="1">
    <source>
        <dbReference type="ARBA" id="ARBA00023118"/>
    </source>
</evidence>
<dbReference type="EMBL" id="CP001337">
    <property type="protein sequence ID" value="ACL23985.1"/>
    <property type="molecule type" value="Genomic_DNA"/>
</dbReference>
<dbReference type="RefSeq" id="WP_012616349.1">
    <property type="nucleotide sequence ID" value="NC_011831.1"/>
</dbReference>
<name>B8G728_CHLAD</name>
<protein>
    <recommendedName>
        <fullName evidence="2">CRISPR type III-associated protein domain-containing protein</fullName>
    </recommendedName>
</protein>
<dbReference type="Pfam" id="PF03787">
    <property type="entry name" value="RAMPs"/>
    <property type="match status" value="1"/>
</dbReference>
<sequence length="778" mass="86431">MSIRLEFEIEFKSDYHIGAGYGLGLQVDSALLRDADGVPVIRGTVLAGLLRESLTNLLTLQVFASNHHVVDTIFGSPARQKRWRISSARPAGMMTPLVPSDVWSAGETAAQITTRVRVNPRTRRAEKNKLFTREEGDGSLHFRFVAECQNDDADAQREAEWLVAAARMLRNLGAGKRRGYGECEIHLVDRAQETAILDRLAKRLRDEQVAEPALPAGAINISPLQLPPYPNHHTYRLRVLMRLDEPLLIARRVEAGNQYETLDIIPGSVLRGALAWRAAKHLGKQLQGSVYQDFVDLFYRDTVRFSMLTPVEVFQKANGYPTIIAPRDLLTCELHPGHADPSRDKGHGVWSLFDPSAPEECPRCKRTGQLTSLEGFISLVSGMPRSKHKPSTMVEMHIRIDPDSGRVRTGDLYGYVALEPGQYFVGEVTCTDQTVWDLLQSMANLQPNGAVNELHLGKATQRGYGKVSAVFQKIDEPLFSLQSLTGRLTSTEHVTMLLLSDAIIVDPWGRFWRGFDTAWLKRELQLPNGAAVSIDCNQNGEALAFSAVRTVDSFNATLGLPRARDIAIVAGSSVRLSFKGIPLDDLRQRLGEVEAQGIGLRRNEGFGRVAFNHPVYRQLQGITSPMLDLTPLQMASAEQSPPFVAVLAFTREWEEKLEAEATSFACFNDGRFETIARLLHVSQHTSVDAIKQDLQRSGNAENLLGKSLSGRDKPNFFTADGKRGMDVIDKLLDALVDKLKSHKLDHNPLAWRIGLQIGLQMLAARIAAPARQKAEERR</sequence>
<accession>B8G728</accession>
<feature type="domain" description="CRISPR type III-associated protein" evidence="2">
    <location>
        <begin position="8"/>
        <end position="184"/>
    </location>
</feature>
<dbReference type="KEGG" id="cag:Cagg_1071"/>
<dbReference type="CDD" id="cd09726">
    <property type="entry name" value="RAMP_I_III"/>
    <property type="match status" value="1"/>
</dbReference>
<dbReference type="PANTHER" id="PTHR35579:SF3">
    <property type="entry name" value="CRISPR SYSTEM CMS ENDORIBONUCLEASE CSM3"/>
    <property type="match status" value="1"/>
</dbReference>
<proteinExistence type="predicted"/>
<organism evidence="3 4">
    <name type="scientific">Chloroflexus aggregans (strain MD-66 / DSM 9485)</name>
    <dbReference type="NCBI Taxonomy" id="326427"/>
    <lineage>
        <taxon>Bacteria</taxon>
        <taxon>Bacillati</taxon>
        <taxon>Chloroflexota</taxon>
        <taxon>Chloroflexia</taxon>
        <taxon>Chloroflexales</taxon>
        <taxon>Chloroflexineae</taxon>
        <taxon>Chloroflexaceae</taxon>
        <taxon>Chloroflexus</taxon>
    </lineage>
</organism>
<evidence type="ECO:0000313" key="4">
    <source>
        <dbReference type="Proteomes" id="UP000002508"/>
    </source>
</evidence>
<reference evidence="3" key="1">
    <citation type="submission" date="2008-12" db="EMBL/GenBank/DDBJ databases">
        <title>Complete sequence of Chloroflexus aggregans DSM 9485.</title>
        <authorList>
            <consortium name="US DOE Joint Genome Institute"/>
            <person name="Lucas S."/>
            <person name="Copeland A."/>
            <person name="Lapidus A."/>
            <person name="Glavina del Rio T."/>
            <person name="Dalin E."/>
            <person name="Tice H."/>
            <person name="Pitluck S."/>
            <person name="Foster B."/>
            <person name="Larimer F."/>
            <person name="Land M."/>
            <person name="Hauser L."/>
            <person name="Kyrpides N."/>
            <person name="Mikhailova N."/>
            <person name="Bryant D."/>
            <person name="Richardson P."/>
        </authorList>
    </citation>
    <scope>NUCLEOTIDE SEQUENCE</scope>
    <source>
        <strain evidence="3">DSM 9485</strain>
    </source>
</reference>
<keyword evidence="4" id="KW-1185">Reference proteome</keyword>
<evidence type="ECO:0000259" key="2">
    <source>
        <dbReference type="Pfam" id="PF03787"/>
    </source>
</evidence>
<keyword evidence="1" id="KW-0051">Antiviral defense</keyword>
<dbReference type="HOGENOM" id="CLU_367904_0_0_0"/>
<evidence type="ECO:0000313" key="3">
    <source>
        <dbReference type="EMBL" id="ACL23985.1"/>
    </source>
</evidence>
<dbReference type="OrthoDB" id="482771at2"/>
<dbReference type="Proteomes" id="UP000002508">
    <property type="component" value="Chromosome"/>
</dbReference>
<dbReference type="AlphaFoldDB" id="B8G728"/>
<dbReference type="InterPro" id="IPR005537">
    <property type="entry name" value="RAMP_III_fam"/>
</dbReference>
<dbReference type="STRING" id="326427.Cagg_1071"/>
<dbReference type="eggNOG" id="COG1337">
    <property type="taxonomic scope" value="Bacteria"/>
</dbReference>
<dbReference type="PANTHER" id="PTHR35579">
    <property type="entry name" value="CRISPR SYSTEM CMS ENDORIBONUCLEASE CSM3"/>
    <property type="match status" value="1"/>
</dbReference>
<dbReference type="GO" id="GO:0051607">
    <property type="term" value="P:defense response to virus"/>
    <property type="evidence" value="ECO:0007669"/>
    <property type="project" value="UniProtKB-KW"/>
</dbReference>
<gene>
    <name evidence="3" type="ordered locus">Cagg_1071</name>
</gene>
<dbReference type="InterPro" id="IPR052216">
    <property type="entry name" value="CRISPR_Csm3_endoribonuclease"/>
</dbReference>